<dbReference type="AlphaFoldDB" id="A0A9X4MWJ8"/>
<keyword evidence="1" id="KW-0812">Transmembrane</keyword>
<keyword evidence="4" id="KW-1185">Reference proteome</keyword>
<dbReference type="EMBL" id="JANCMU010000003">
    <property type="protein sequence ID" value="MDG4946191.1"/>
    <property type="molecule type" value="Genomic_DNA"/>
</dbReference>
<protein>
    <submittedName>
        <fullName evidence="3">PH domain-containing protein</fullName>
    </submittedName>
</protein>
<reference evidence="3" key="1">
    <citation type="submission" date="2022-07" db="EMBL/GenBank/DDBJ databases">
        <title>Description and genome-wide analysis of Profundicola chukchiensis gen. nov., sp. nov., marine bacteria isolated from bottom sediments of the Chukchi Sea.</title>
        <authorList>
            <person name="Romanenko L."/>
            <person name="Otstavnykh N."/>
            <person name="Kurilenko V."/>
            <person name="Eremeev V."/>
            <person name="Velansky P."/>
            <person name="Mikhailov V."/>
            <person name="Isaeva M."/>
        </authorList>
    </citation>
    <scope>NUCLEOTIDE SEQUENCE</scope>
    <source>
        <strain evidence="3">KMM 9713</strain>
    </source>
</reference>
<evidence type="ECO:0000256" key="1">
    <source>
        <dbReference type="SAM" id="Phobius"/>
    </source>
</evidence>
<keyword evidence="1" id="KW-1133">Transmembrane helix</keyword>
<feature type="domain" description="Bacterial Pleckstrin homology" evidence="2">
    <location>
        <begin position="63"/>
        <end position="153"/>
    </location>
</feature>
<accession>A0A9X4MWJ8</accession>
<name>A0A9X4MWJ8_9FLAO</name>
<dbReference type="InterPro" id="IPR027783">
    <property type="entry name" value="Bacterial_PH-related"/>
</dbReference>
<comment type="caution">
    <text evidence="3">The sequence shown here is derived from an EMBL/GenBank/DDBJ whole genome shotgun (WGS) entry which is preliminary data.</text>
</comment>
<keyword evidence="1" id="KW-0472">Membrane</keyword>
<organism evidence="3 4">
    <name type="scientific">Profundicola chukchiensis</name>
    <dbReference type="NCBI Taxonomy" id="2961959"/>
    <lineage>
        <taxon>Bacteria</taxon>
        <taxon>Pseudomonadati</taxon>
        <taxon>Bacteroidota</taxon>
        <taxon>Flavobacteriia</taxon>
        <taxon>Flavobacteriales</taxon>
        <taxon>Weeksellaceae</taxon>
        <taxon>Profundicola</taxon>
    </lineage>
</organism>
<gene>
    <name evidence="3" type="ORF">NMK71_07165</name>
</gene>
<proteinExistence type="predicted"/>
<dbReference type="Pfam" id="PF10882">
    <property type="entry name" value="bPH_5"/>
    <property type="match status" value="1"/>
</dbReference>
<evidence type="ECO:0000259" key="2">
    <source>
        <dbReference type="Pfam" id="PF10882"/>
    </source>
</evidence>
<evidence type="ECO:0000313" key="4">
    <source>
        <dbReference type="Proteomes" id="UP001152599"/>
    </source>
</evidence>
<feature type="transmembrane region" description="Helical" evidence="1">
    <location>
        <begin position="12"/>
        <end position="32"/>
    </location>
</feature>
<sequence length="156" mass="17636">MKIYLSKKSNYVKAVTIFSAVLLVSLATLSVLKNETYSLIGGIIISLIMFGIMFYFYSNSLRKVIIDKNEMILKKNIGKIIIPISEIKAIYRLESSNLPMTSGSMGVFGFIGNTMDNSICMVNDRKNMIKVVTTKDEKYIFSVRNPKHLVEHLDLP</sequence>
<dbReference type="Proteomes" id="UP001152599">
    <property type="component" value="Unassembled WGS sequence"/>
</dbReference>
<evidence type="ECO:0000313" key="3">
    <source>
        <dbReference type="EMBL" id="MDG4946191.1"/>
    </source>
</evidence>
<feature type="transmembrane region" description="Helical" evidence="1">
    <location>
        <begin position="38"/>
        <end position="58"/>
    </location>
</feature>
<dbReference type="RefSeq" id="WP_304420670.1">
    <property type="nucleotide sequence ID" value="NZ_JANCMU010000003.1"/>
</dbReference>